<dbReference type="STRING" id="555512.SAMN04487993_1007239"/>
<evidence type="ECO:0000313" key="4">
    <source>
        <dbReference type="Proteomes" id="UP000199093"/>
    </source>
</evidence>
<gene>
    <name evidence="3" type="ORF">SAMN04487993_1007239</name>
</gene>
<keyword evidence="1" id="KW-0472">Membrane</keyword>
<proteinExistence type="predicted"/>
<keyword evidence="4" id="KW-1185">Reference proteome</keyword>
<reference evidence="4" key="1">
    <citation type="submission" date="2016-10" db="EMBL/GenBank/DDBJ databases">
        <authorList>
            <person name="Varghese N."/>
            <person name="Submissions S."/>
        </authorList>
    </citation>
    <scope>NUCLEOTIDE SEQUENCE [LARGE SCALE GENOMIC DNA]</scope>
    <source>
        <strain evidence="4">DSM 26424</strain>
    </source>
</reference>
<feature type="transmembrane region" description="Helical" evidence="1">
    <location>
        <begin position="20"/>
        <end position="38"/>
    </location>
</feature>
<evidence type="ECO:0000313" key="3">
    <source>
        <dbReference type="EMBL" id="SDI64123.1"/>
    </source>
</evidence>
<dbReference type="InterPro" id="IPR012495">
    <property type="entry name" value="TadE-like_dom"/>
</dbReference>
<organism evidence="3 4">
    <name type="scientific">Salipiger marinus</name>
    <dbReference type="NCBI Taxonomy" id="555512"/>
    <lineage>
        <taxon>Bacteria</taxon>
        <taxon>Pseudomonadati</taxon>
        <taxon>Pseudomonadota</taxon>
        <taxon>Alphaproteobacteria</taxon>
        <taxon>Rhodobacterales</taxon>
        <taxon>Roseobacteraceae</taxon>
        <taxon>Salipiger</taxon>
    </lineage>
</organism>
<dbReference type="Proteomes" id="UP000199093">
    <property type="component" value="Unassembled WGS sequence"/>
</dbReference>
<feature type="domain" description="TadE-like" evidence="2">
    <location>
        <begin position="14"/>
        <end position="56"/>
    </location>
</feature>
<dbReference type="EMBL" id="FNEJ01000007">
    <property type="protein sequence ID" value="SDI64123.1"/>
    <property type="molecule type" value="Genomic_DNA"/>
</dbReference>
<protein>
    <submittedName>
        <fullName evidence="3">TadE-like protein</fullName>
    </submittedName>
</protein>
<evidence type="ECO:0000256" key="1">
    <source>
        <dbReference type="SAM" id="Phobius"/>
    </source>
</evidence>
<dbReference type="AlphaFoldDB" id="A0A1G8M8E6"/>
<accession>A0A1G8M8E6</accession>
<sequence>MSVRRARVWRSESGAVAVEFALVGLIAITLMLAILEFGRSFYMRNEMSYAADVGARTILMNQAVTNITVEETIRGAITFGMSEDLEVALGAESVDGVTFRTLLIRYPLSLFIPSLTADGLMLTVSRRIPLG</sequence>
<keyword evidence="1" id="KW-1133">Transmembrane helix</keyword>
<dbReference type="Pfam" id="PF07811">
    <property type="entry name" value="TadE"/>
    <property type="match status" value="1"/>
</dbReference>
<evidence type="ECO:0000259" key="2">
    <source>
        <dbReference type="Pfam" id="PF07811"/>
    </source>
</evidence>
<dbReference type="RefSeq" id="WP_165616791.1">
    <property type="nucleotide sequence ID" value="NZ_FNEJ01000007.1"/>
</dbReference>
<keyword evidence="1" id="KW-0812">Transmembrane</keyword>
<name>A0A1G8M8E6_9RHOB</name>